<dbReference type="NCBIfam" id="NF033579">
    <property type="entry name" value="transpos_IS5_2"/>
    <property type="match status" value="1"/>
</dbReference>
<dbReference type="Pfam" id="PF13737">
    <property type="entry name" value="DDE_Tnp_1_5"/>
    <property type="match status" value="1"/>
</dbReference>
<reference evidence="2" key="2">
    <citation type="journal article" date="2014" name="ISME J.">
        <title>Microbial stratification in low pH oxic and suboxic macroscopic growths along an acid mine drainage.</title>
        <authorList>
            <person name="Mendez-Garcia C."/>
            <person name="Mesa V."/>
            <person name="Sprenger R.R."/>
            <person name="Richter M."/>
            <person name="Diez M.S."/>
            <person name="Solano J."/>
            <person name="Bargiela R."/>
            <person name="Golyshina O.V."/>
            <person name="Manteca A."/>
            <person name="Ramos J.L."/>
            <person name="Gallego J.R."/>
            <person name="Llorente I."/>
            <person name="Martins Dos Santos V.A."/>
            <person name="Jensen O.N."/>
            <person name="Pelaez A.I."/>
            <person name="Sanchez J."/>
            <person name="Ferrer M."/>
        </authorList>
    </citation>
    <scope>NUCLEOTIDE SEQUENCE</scope>
</reference>
<feature type="domain" description="Transposase DDE" evidence="1">
    <location>
        <begin position="25"/>
        <end position="130"/>
    </location>
</feature>
<evidence type="ECO:0000259" key="1">
    <source>
        <dbReference type="Pfam" id="PF13737"/>
    </source>
</evidence>
<gene>
    <name evidence="2" type="ORF">B1A_06723</name>
</gene>
<evidence type="ECO:0000313" key="2">
    <source>
        <dbReference type="EMBL" id="EQD69710.1"/>
    </source>
</evidence>
<comment type="caution">
    <text evidence="2">The sequence shown here is derived from an EMBL/GenBank/DDBJ whole genome shotgun (WGS) entry which is preliminary data.</text>
</comment>
<name>T1CLQ0_9ZZZZ</name>
<dbReference type="InterPro" id="IPR053172">
    <property type="entry name" value="Tn903_transposase"/>
</dbReference>
<protein>
    <submittedName>
        <fullName evidence="2">Transposase ISC1058</fullName>
    </submittedName>
</protein>
<dbReference type="PANTHER" id="PTHR34631:SF3">
    <property type="entry name" value="ISSOD12 TRANSPOSASE TNPA_ISSOD12"/>
    <property type="match status" value="1"/>
</dbReference>
<dbReference type="InterPro" id="IPR025668">
    <property type="entry name" value="Tnp_DDE_dom"/>
</dbReference>
<dbReference type="InterPro" id="IPR053520">
    <property type="entry name" value="Transposase_Tn903"/>
</dbReference>
<reference evidence="2" key="1">
    <citation type="submission" date="2013-08" db="EMBL/GenBank/DDBJ databases">
        <authorList>
            <person name="Mendez C."/>
            <person name="Richter M."/>
            <person name="Ferrer M."/>
            <person name="Sanchez J."/>
        </authorList>
    </citation>
    <scope>NUCLEOTIDE SEQUENCE</scope>
</reference>
<proteinExistence type="predicted"/>
<dbReference type="AlphaFoldDB" id="T1CLQ0"/>
<dbReference type="EMBL" id="AUZX01004877">
    <property type="protein sequence ID" value="EQD69710.1"/>
    <property type="molecule type" value="Genomic_DNA"/>
</dbReference>
<dbReference type="PANTHER" id="PTHR34631">
    <property type="match status" value="1"/>
</dbReference>
<organism evidence="2">
    <name type="scientific">mine drainage metagenome</name>
    <dbReference type="NCBI Taxonomy" id="410659"/>
    <lineage>
        <taxon>unclassified sequences</taxon>
        <taxon>metagenomes</taxon>
        <taxon>ecological metagenomes</taxon>
    </lineage>
</organism>
<sequence length="319" mass="36617">MSARWGKPYHDRRDWPRYNESLVVRGEFYLDLGPFRTWTQELATMNRGKRGGQYQIPNSFVRWLVIWKQLLDYRGLEGITRKLAELGLIPTYPDYTTIWHRIHGLTPTLKMPQYSELELASDGTGMKTSNAGEYRIFRYGDPEAKQRKHLVVVITADVKRKKVVGIEVHIEGKGHSESRTAAAHVRAIAERGYRVCKFYGDGAYDTNGMFVALHQTGTEPVIKIRKTATSKIRNNPHGVKARRRAVREYQALGYTEWAAQKQYGLRWPGTEGIFSAVKRKFGENVVSRSPRGLVAEGYQRIWAYDELREYGENTSRGSG</sequence>
<accession>T1CLQ0</accession>